<dbReference type="PRINTS" id="PR00032">
    <property type="entry name" value="HTHARAC"/>
</dbReference>
<dbReference type="InterPro" id="IPR018062">
    <property type="entry name" value="HTH_AraC-typ_CS"/>
</dbReference>
<dbReference type="InterPro" id="IPR018060">
    <property type="entry name" value="HTH_AraC"/>
</dbReference>
<dbReference type="Gene3D" id="1.10.10.60">
    <property type="entry name" value="Homeodomain-like"/>
    <property type="match status" value="2"/>
</dbReference>
<dbReference type="SMART" id="SM00342">
    <property type="entry name" value="HTH_ARAC"/>
    <property type="match status" value="1"/>
</dbReference>
<dbReference type="EMBL" id="WAAU01000008">
    <property type="protein sequence ID" value="KAB1159820.1"/>
    <property type="molecule type" value="Genomic_DNA"/>
</dbReference>
<dbReference type="Pfam" id="PF12833">
    <property type="entry name" value="HTH_18"/>
    <property type="match status" value="1"/>
</dbReference>
<dbReference type="PANTHER" id="PTHR43280:SF28">
    <property type="entry name" value="HTH-TYPE TRANSCRIPTIONAL ACTIVATOR RHAS"/>
    <property type="match status" value="1"/>
</dbReference>
<evidence type="ECO:0000313" key="5">
    <source>
        <dbReference type="EMBL" id="KAB1159820.1"/>
    </source>
</evidence>
<dbReference type="GO" id="GO:0003700">
    <property type="term" value="F:DNA-binding transcription factor activity"/>
    <property type="evidence" value="ECO:0007669"/>
    <property type="project" value="InterPro"/>
</dbReference>
<protein>
    <submittedName>
        <fullName evidence="5">Helix-turn-helix domain-containing protein</fullName>
    </submittedName>
</protein>
<evidence type="ECO:0000313" key="6">
    <source>
        <dbReference type="Proteomes" id="UP000467305"/>
    </source>
</evidence>
<dbReference type="AlphaFoldDB" id="A0A7J5AQF1"/>
<gene>
    <name evidence="5" type="ORF">F7018_05780</name>
</gene>
<keyword evidence="2" id="KW-0238">DNA-binding</keyword>
<dbReference type="PANTHER" id="PTHR43280">
    <property type="entry name" value="ARAC-FAMILY TRANSCRIPTIONAL REGULATOR"/>
    <property type="match status" value="1"/>
</dbReference>
<dbReference type="SUPFAM" id="SSF46689">
    <property type="entry name" value="Homeodomain-like"/>
    <property type="match status" value="2"/>
</dbReference>
<dbReference type="GO" id="GO:0005262">
    <property type="term" value="F:calcium channel activity"/>
    <property type="evidence" value="ECO:0007669"/>
    <property type="project" value="InterPro"/>
</dbReference>
<dbReference type="Proteomes" id="UP000467305">
    <property type="component" value="Unassembled WGS sequence"/>
</dbReference>
<feature type="domain" description="HTH araC/xylS-type" evidence="4">
    <location>
        <begin position="180"/>
        <end position="278"/>
    </location>
</feature>
<keyword evidence="6" id="KW-1185">Reference proteome</keyword>
<dbReference type="GO" id="GO:0016020">
    <property type="term" value="C:membrane"/>
    <property type="evidence" value="ECO:0007669"/>
    <property type="project" value="InterPro"/>
</dbReference>
<evidence type="ECO:0000259" key="4">
    <source>
        <dbReference type="PROSITE" id="PS01124"/>
    </source>
</evidence>
<dbReference type="RefSeq" id="WP_150899065.1">
    <property type="nucleotide sequence ID" value="NZ_WAAU01000008.1"/>
</dbReference>
<comment type="caution">
    <text evidence="5">The sequence shown here is derived from an EMBL/GenBank/DDBJ whole genome shotgun (WGS) entry which is preliminary data.</text>
</comment>
<keyword evidence="1" id="KW-0805">Transcription regulation</keyword>
<reference evidence="5 6" key="1">
    <citation type="submission" date="2019-09" db="EMBL/GenBank/DDBJ databases">
        <authorList>
            <person name="Cao W.R."/>
        </authorList>
    </citation>
    <scope>NUCLEOTIDE SEQUENCE [LARGE SCALE GENOMIC DNA]</scope>
    <source>
        <strain evidence="6">a4</strain>
    </source>
</reference>
<dbReference type="Pfam" id="PF22200">
    <property type="entry name" value="ExsA_N"/>
    <property type="match status" value="1"/>
</dbReference>
<dbReference type="PROSITE" id="PS00041">
    <property type="entry name" value="HTH_ARAC_FAMILY_1"/>
    <property type="match status" value="1"/>
</dbReference>
<organism evidence="5 6">
    <name type="scientific">Tenacibaculum aiptasiae</name>
    <dbReference type="NCBI Taxonomy" id="426481"/>
    <lineage>
        <taxon>Bacteria</taxon>
        <taxon>Pseudomonadati</taxon>
        <taxon>Bacteroidota</taxon>
        <taxon>Flavobacteriia</taxon>
        <taxon>Flavobacteriales</taxon>
        <taxon>Flavobacteriaceae</taxon>
        <taxon>Tenacibaculum</taxon>
    </lineage>
</organism>
<dbReference type="PROSITE" id="PS01124">
    <property type="entry name" value="HTH_ARAC_FAMILY_2"/>
    <property type="match status" value="1"/>
</dbReference>
<dbReference type="InterPro" id="IPR020449">
    <property type="entry name" value="Tscrpt_reg_AraC-type_HTH"/>
</dbReference>
<name>A0A7J5AQF1_9FLAO</name>
<dbReference type="OrthoDB" id="4480133at2"/>
<dbReference type="InterPro" id="IPR054015">
    <property type="entry name" value="ExsA-like_N"/>
</dbReference>
<evidence type="ECO:0000256" key="1">
    <source>
        <dbReference type="ARBA" id="ARBA00023015"/>
    </source>
</evidence>
<sequence length="278" mass="32159">MEFKEQVITYKDRVVFIKLSMPSFNRTLKEYMEDEACFMFVNKGEVNVRSSEDYLTLNKKTSMLAKCLNYFFEPSKEPHNCDEGIESIGIFLYPSLVKDLFEFDISNSNYTVDFNVKQIQVDRLLENYKESINILLDNPELADESIIKTKLKEFILLISKSQEAPSHLDFLAALFKPNEVSFKSTIHHNLYTNLSLDELAALCHLSTSSFKRKFKAVFNDSPKKYIAKKKIEKAATLLKAKNDRISDIAYDVGFDSLATFNRNFTNIYGKSPSEYRLD</sequence>
<dbReference type="InterPro" id="IPR009057">
    <property type="entry name" value="Homeodomain-like_sf"/>
</dbReference>
<accession>A0A7J5AQF1</accession>
<keyword evidence="3" id="KW-0804">Transcription</keyword>
<evidence type="ECO:0000256" key="2">
    <source>
        <dbReference type="ARBA" id="ARBA00023125"/>
    </source>
</evidence>
<dbReference type="GO" id="GO:0043565">
    <property type="term" value="F:sequence-specific DNA binding"/>
    <property type="evidence" value="ECO:0007669"/>
    <property type="project" value="InterPro"/>
</dbReference>
<evidence type="ECO:0000256" key="3">
    <source>
        <dbReference type="ARBA" id="ARBA00023163"/>
    </source>
</evidence>
<proteinExistence type="predicted"/>